<evidence type="ECO:0000313" key="6">
    <source>
        <dbReference type="EMBL" id="QQM67312.1"/>
    </source>
</evidence>
<keyword evidence="7" id="KW-1185">Reference proteome</keyword>
<dbReference type="InterPro" id="IPR049690">
    <property type="entry name" value="Daptide_MTase"/>
</dbReference>
<evidence type="ECO:0000256" key="1">
    <source>
        <dbReference type="ARBA" id="ARBA00022603"/>
    </source>
</evidence>
<dbReference type="PANTHER" id="PTHR43464:SF19">
    <property type="entry name" value="UBIQUINONE BIOSYNTHESIS O-METHYLTRANSFERASE, MITOCHONDRIAL"/>
    <property type="match status" value="1"/>
</dbReference>
<name>A0A7T7M9F6_9ACTO</name>
<dbReference type="NCBIfam" id="NF041820">
    <property type="entry name" value="daptide_MTase"/>
    <property type="match status" value="1"/>
</dbReference>
<evidence type="ECO:0000256" key="4">
    <source>
        <dbReference type="SAM" id="Coils"/>
    </source>
</evidence>
<dbReference type="EMBL" id="CP066802">
    <property type="protein sequence ID" value="QQM67312.1"/>
    <property type="molecule type" value="Genomic_DNA"/>
</dbReference>
<reference evidence="6 7" key="1">
    <citation type="submission" date="2020-12" db="EMBL/GenBank/DDBJ databases">
        <authorList>
            <person name="Zhou J."/>
        </authorList>
    </citation>
    <scope>NUCLEOTIDE SEQUENCE [LARGE SCALE GENOMIC DNA]</scope>
    <source>
        <strain evidence="6 7">CCUG 61299</strain>
    </source>
</reference>
<accession>A0A7T7M9F6</accession>
<evidence type="ECO:0000259" key="5">
    <source>
        <dbReference type="Pfam" id="PF13649"/>
    </source>
</evidence>
<dbReference type="AlphaFoldDB" id="A0A7T7M9F6"/>
<evidence type="ECO:0000256" key="3">
    <source>
        <dbReference type="ARBA" id="ARBA00022691"/>
    </source>
</evidence>
<feature type="coiled-coil region" evidence="4">
    <location>
        <begin position="89"/>
        <end position="116"/>
    </location>
</feature>
<evidence type="ECO:0000256" key="2">
    <source>
        <dbReference type="ARBA" id="ARBA00022679"/>
    </source>
</evidence>
<dbReference type="PANTHER" id="PTHR43464">
    <property type="entry name" value="METHYLTRANSFERASE"/>
    <property type="match status" value="1"/>
</dbReference>
<dbReference type="SUPFAM" id="SSF53335">
    <property type="entry name" value="S-adenosyl-L-methionine-dependent methyltransferases"/>
    <property type="match status" value="1"/>
</dbReference>
<gene>
    <name evidence="6" type="ORF">JG540_10015</name>
</gene>
<dbReference type="Proteomes" id="UP000595895">
    <property type="component" value="Chromosome"/>
</dbReference>
<dbReference type="GO" id="GO:0032259">
    <property type="term" value="P:methylation"/>
    <property type="evidence" value="ECO:0007669"/>
    <property type="project" value="UniProtKB-KW"/>
</dbReference>
<dbReference type="KEGG" id="awe:JG540_10015"/>
<protein>
    <submittedName>
        <fullName evidence="6">Class I SAM-dependent methyltransferase</fullName>
    </submittedName>
</protein>
<evidence type="ECO:0000313" key="7">
    <source>
        <dbReference type="Proteomes" id="UP000595895"/>
    </source>
</evidence>
<sequence>MTTEDTNQAPGSTSLSTLYTGTGAQRYHAISAWDNSEIDTILEFLNEPVSPSLTDLRVLELASGSGRVTLPLAKAGYRVLATDLSSDMLGILDQRLRESEARNENLSRLIETRQANMASFSFPEQFRAVCIPTVSITLLSPADRRACLSCVRDHLAPGGSLIVSTDLVPTDKPKTMTVQLAPSISLTEELDPAAGLRRTTLEWGEERYVSDLQILPPSVLSAELSELGMRTVFQRSHTSEALPGHANVILGVVLP</sequence>
<keyword evidence="2 6" id="KW-0808">Transferase</keyword>
<dbReference type="RefSeq" id="WP_200275790.1">
    <property type="nucleotide sequence ID" value="NZ_CP066802.1"/>
</dbReference>
<keyword evidence="3" id="KW-0949">S-adenosyl-L-methionine</keyword>
<proteinExistence type="predicted"/>
<keyword evidence="1 6" id="KW-0489">Methyltransferase</keyword>
<dbReference type="CDD" id="cd02440">
    <property type="entry name" value="AdoMet_MTases"/>
    <property type="match status" value="1"/>
</dbReference>
<organism evidence="6 7">
    <name type="scientific">Actinomyces weissii</name>
    <dbReference type="NCBI Taxonomy" id="675090"/>
    <lineage>
        <taxon>Bacteria</taxon>
        <taxon>Bacillati</taxon>
        <taxon>Actinomycetota</taxon>
        <taxon>Actinomycetes</taxon>
        <taxon>Actinomycetales</taxon>
        <taxon>Actinomycetaceae</taxon>
        <taxon>Actinomyces</taxon>
    </lineage>
</organism>
<dbReference type="Pfam" id="PF13649">
    <property type="entry name" value="Methyltransf_25"/>
    <property type="match status" value="1"/>
</dbReference>
<dbReference type="Gene3D" id="3.40.50.150">
    <property type="entry name" value="Vaccinia Virus protein VP39"/>
    <property type="match status" value="1"/>
</dbReference>
<dbReference type="InterPro" id="IPR029063">
    <property type="entry name" value="SAM-dependent_MTases_sf"/>
</dbReference>
<dbReference type="InterPro" id="IPR041698">
    <property type="entry name" value="Methyltransf_25"/>
</dbReference>
<keyword evidence="4" id="KW-0175">Coiled coil</keyword>
<dbReference type="GO" id="GO:0008168">
    <property type="term" value="F:methyltransferase activity"/>
    <property type="evidence" value="ECO:0007669"/>
    <property type="project" value="UniProtKB-KW"/>
</dbReference>
<feature type="domain" description="Methyltransferase" evidence="5">
    <location>
        <begin position="58"/>
        <end position="159"/>
    </location>
</feature>